<keyword evidence="3" id="KW-0460">Magnesium</keyword>
<dbReference type="RefSeq" id="WP_138397760.1">
    <property type="nucleotide sequence ID" value="NZ_JBAFVI010000009.1"/>
</dbReference>
<dbReference type="InterPro" id="IPR029065">
    <property type="entry name" value="Enolase_C-like"/>
</dbReference>
<evidence type="ECO:0000313" key="6">
    <source>
        <dbReference type="Proteomes" id="UP000305131"/>
    </source>
</evidence>
<dbReference type="GO" id="GO:0016836">
    <property type="term" value="F:hydro-lyase activity"/>
    <property type="evidence" value="ECO:0007669"/>
    <property type="project" value="TreeGrafter"/>
</dbReference>
<accession>A0A6C1KKH7</accession>
<dbReference type="SFLD" id="SFLDG00179">
    <property type="entry name" value="mandelate_racemase"/>
    <property type="match status" value="1"/>
</dbReference>
<comment type="cofactor">
    <cofactor evidence="1">
        <name>Mg(2+)</name>
        <dbReference type="ChEBI" id="CHEBI:18420"/>
    </cofactor>
</comment>
<dbReference type="AlphaFoldDB" id="A0A6C1KKH7"/>
<evidence type="ECO:0000313" key="5">
    <source>
        <dbReference type="EMBL" id="TLX44759.1"/>
    </source>
</evidence>
<dbReference type="InterPro" id="IPR018110">
    <property type="entry name" value="Mandel_Rmase/mucon_lact_enz_CS"/>
</dbReference>
<reference evidence="5 6" key="1">
    <citation type="submission" date="2019-05" db="EMBL/GenBank/DDBJ databases">
        <authorList>
            <person name="Zhou X."/>
        </authorList>
    </citation>
    <scope>NUCLEOTIDE SEQUENCE [LARGE SCALE GENOMIC DNA]</scope>
    <source>
        <strain evidence="5 6">DSM 432</strain>
    </source>
</reference>
<dbReference type="SUPFAM" id="SSF51604">
    <property type="entry name" value="Enolase C-terminal domain-like"/>
    <property type="match status" value="1"/>
</dbReference>
<protein>
    <submittedName>
        <fullName evidence="5">Mandelate racemase</fullName>
    </submittedName>
</protein>
<evidence type="ECO:0000259" key="4">
    <source>
        <dbReference type="SMART" id="SM00922"/>
    </source>
</evidence>
<feature type="domain" description="Mandelate racemase/muconate lactonizing enzyme C-terminal" evidence="4">
    <location>
        <begin position="145"/>
        <end position="242"/>
    </location>
</feature>
<dbReference type="Pfam" id="PF13378">
    <property type="entry name" value="MR_MLE_C"/>
    <property type="match status" value="1"/>
</dbReference>
<dbReference type="EMBL" id="VAUP01000004">
    <property type="protein sequence ID" value="TLX44759.1"/>
    <property type="molecule type" value="Genomic_DNA"/>
</dbReference>
<dbReference type="InterPro" id="IPR036849">
    <property type="entry name" value="Enolase-like_C_sf"/>
</dbReference>
<dbReference type="InterPro" id="IPR013342">
    <property type="entry name" value="Mandelate_racemase_C"/>
</dbReference>
<dbReference type="GO" id="GO:0000287">
    <property type="term" value="F:magnesium ion binding"/>
    <property type="evidence" value="ECO:0007669"/>
    <property type="project" value="UniProtKB-ARBA"/>
</dbReference>
<sequence length="359" mass="37482">MPAPAITRVVVRPVVAPLPRPLRTASGMMESAPLVLVDIETSAGITGHAYAFAYTPVLLGALARLTGDVGTLLEGRAIYPADLTRWLRGRFVIAGTSGLLDMALAVLDIAAWDAHAKLAGLPLARLLGGDVAPLPAYASFGMDGLEDTASAAAGAAAEGFGAVKIKIGYETFAQDLAVVRATKHALGDAVALLVDYNQSLTVPEAVLRCRALDHEGLSWIEEPTRADDTAGHARIAAEIETPLQLGESLFGPQAIADSIRGGASDLMMPDLIKVGGVTGWLAASAICQAARMPVSNHFFQEASAHLMAATPTAHLVEFFDIAGPILRVPLQAIDGRVRASEEPGLGIEWSEEAVARYAA</sequence>
<evidence type="ECO:0000256" key="3">
    <source>
        <dbReference type="ARBA" id="ARBA00022842"/>
    </source>
</evidence>
<dbReference type="SMART" id="SM00922">
    <property type="entry name" value="MR_MLE"/>
    <property type="match status" value="1"/>
</dbReference>
<dbReference type="InterPro" id="IPR029017">
    <property type="entry name" value="Enolase-like_N"/>
</dbReference>
<dbReference type="Proteomes" id="UP000305131">
    <property type="component" value="Unassembled WGS sequence"/>
</dbReference>
<proteinExistence type="predicted"/>
<name>A0A6C1KKH7_XANAU</name>
<dbReference type="PANTHER" id="PTHR13794:SF58">
    <property type="entry name" value="MITOCHONDRIAL ENOLASE SUPERFAMILY MEMBER 1"/>
    <property type="match status" value="1"/>
</dbReference>
<evidence type="ECO:0000256" key="2">
    <source>
        <dbReference type="ARBA" id="ARBA00022723"/>
    </source>
</evidence>
<gene>
    <name evidence="5" type="ORF">FBQ73_01525</name>
</gene>
<comment type="caution">
    <text evidence="5">The sequence shown here is derived from an EMBL/GenBank/DDBJ whole genome shotgun (WGS) entry which is preliminary data.</text>
</comment>
<dbReference type="GO" id="GO:0009063">
    <property type="term" value="P:amino acid catabolic process"/>
    <property type="evidence" value="ECO:0007669"/>
    <property type="project" value="InterPro"/>
</dbReference>
<dbReference type="Gene3D" id="3.30.390.10">
    <property type="entry name" value="Enolase-like, N-terminal domain"/>
    <property type="match status" value="1"/>
</dbReference>
<dbReference type="InterPro" id="IPR013341">
    <property type="entry name" value="Mandelate_racemase_N_dom"/>
</dbReference>
<dbReference type="SFLD" id="SFLDS00001">
    <property type="entry name" value="Enolase"/>
    <property type="match status" value="1"/>
</dbReference>
<dbReference type="SUPFAM" id="SSF54826">
    <property type="entry name" value="Enolase N-terminal domain-like"/>
    <property type="match status" value="1"/>
</dbReference>
<dbReference type="Gene3D" id="3.20.20.120">
    <property type="entry name" value="Enolase-like C-terminal domain"/>
    <property type="match status" value="1"/>
</dbReference>
<organism evidence="5 6">
    <name type="scientific">Xanthobacter autotrophicus</name>
    <dbReference type="NCBI Taxonomy" id="280"/>
    <lineage>
        <taxon>Bacteria</taxon>
        <taxon>Pseudomonadati</taxon>
        <taxon>Pseudomonadota</taxon>
        <taxon>Alphaproteobacteria</taxon>
        <taxon>Hyphomicrobiales</taxon>
        <taxon>Xanthobacteraceae</taxon>
        <taxon>Xanthobacter</taxon>
    </lineage>
</organism>
<dbReference type="Pfam" id="PF02746">
    <property type="entry name" value="MR_MLE_N"/>
    <property type="match status" value="1"/>
</dbReference>
<evidence type="ECO:0000256" key="1">
    <source>
        <dbReference type="ARBA" id="ARBA00001946"/>
    </source>
</evidence>
<dbReference type="OrthoDB" id="9802699at2"/>
<dbReference type="PROSITE" id="PS00909">
    <property type="entry name" value="MR_MLE_2"/>
    <property type="match status" value="1"/>
</dbReference>
<dbReference type="PANTHER" id="PTHR13794">
    <property type="entry name" value="ENOLASE SUPERFAMILY, MANDELATE RACEMASE"/>
    <property type="match status" value="1"/>
</dbReference>
<dbReference type="GO" id="GO:0016052">
    <property type="term" value="P:carbohydrate catabolic process"/>
    <property type="evidence" value="ECO:0007669"/>
    <property type="project" value="TreeGrafter"/>
</dbReference>
<keyword evidence="2" id="KW-0479">Metal-binding</keyword>
<dbReference type="InterPro" id="IPR046945">
    <property type="entry name" value="RHMD-like"/>
</dbReference>
<dbReference type="GeneID" id="95772141"/>